<evidence type="ECO:0000313" key="2">
    <source>
        <dbReference type="EMBL" id="SDP68193.1"/>
    </source>
</evidence>
<protein>
    <submittedName>
        <fullName evidence="2">Uncharacterized protein</fullName>
    </submittedName>
</protein>
<organism evidence="2 3">
    <name type="scientific">Paracidovorax cattleyae</name>
    <dbReference type="NCBI Taxonomy" id="80868"/>
    <lineage>
        <taxon>Bacteria</taxon>
        <taxon>Pseudomonadati</taxon>
        <taxon>Pseudomonadota</taxon>
        <taxon>Betaproteobacteria</taxon>
        <taxon>Burkholderiales</taxon>
        <taxon>Comamonadaceae</taxon>
        <taxon>Paracidovorax</taxon>
    </lineage>
</organism>
<accession>A0A1H0UQ32</accession>
<keyword evidence="3" id="KW-1185">Reference proteome</keyword>
<gene>
    <name evidence="2" type="ORF">SAMN04489708_12125</name>
</gene>
<evidence type="ECO:0000256" key="1">
    <source>
        <dbReference type="SAM" id="MobiDB-lite"/>
    </source>
</evidence>
<dbReference type="EMBL" id="FNJL01000021">
    <property type="protein sequence ID" value="SDP68193.1"/>
    <property type="molecule type" value="Genomic_DNA"/>
</dbReference>
<dbReference type="Proteomes" id="UP000199317">
    <property type="component" value="Unassembled WGS sequence"/>
</dbReference>
<feature type="region of interest" description="Disordered" evidence="1">
    <location>
        <begin position="114"/>
        <end position="154"/>
    </location>
</feature>
<proteinExistence type="predicted"/>
<evidence type="ECO:0000313" key="3">
    <source>
        <dbReference type="Proteomes" id="UP000199317"/>
    </source>
</evidence>
<reference evidence="3" key="1">
    <citation type="submission" date="2016-10" db="EMBL/GenBank/DDBJ databases">
        <authorList>
            <person name="Varghese N."/>
            <person name="Submissions S."/>
        </authorList>
    </citation>
    <scope>NUCLEOTIDE SEQUENCE [LARGE SCALE GENOMIC DNA]</scope>
    <source>
        <strain evidence="3">DSM 17101</strain>
    </source>
</reference>
<dbReference type="AlphaFoldDB" id="A0A1H0UQ32"/>
<sequence>MIGPMKIPEPVKTAALTHWNDLCARRDSIVLEIKELEEFMRGHGILTHANENVERPDAGQSFSSVVRSIAAQMIVPGAYVKTEEIYEAVKASGVTMPPREEGKPDTARITRILSSSGAFKGHKSKGWSVKSEPSEELRSSEGSNATTSEQDDNI</sequence>
<name>A0A1H0UQ32_9BURK</name>